<dbReference type="InterPro" id="IPR043519">
    <property type="entry name" value="NT_sf"/>
</dbReference>
<evidence type="ECO:0000313" key="2">
    <source>
        <dbReference type="EMBL" id="GAH93188.1"/>
    </source>
</evidence>
<organism evidence="2">
    <name type="scientific">marine sediment metagenome</name>
    <dbReference type="NCBI Taxonomy" id="412755"/>
    <lineage>
        <taxon>unclassified sequences</taxon>
        <taxon>metagenomes</taxon>
        <taxon>ecological metagenomes</taxon>
    </lineage>
</organism>
<comment type="caution">
    <text evidence="2">The sequence shown here is derived from an EMBL/GenBank/DDBJ whole genome shotgun (WGS) entry which is preliminary data.</text>
</comment>
<gene>
    <name evidence="2" type="ORF">S06H3_03618</name>
</gene>
<evidence type="ECO:0000259" key="1">
    <source>
        <dbReference type="Pfam" id="PF01909"/>
    </source>
</evidence>
<dbReference type="Pfam" id="PF01909">
    <property type="entry name" value="NTP_transf_2"/>
    <property type="match status" value="1"/>
</dbReference>
<dbReference type="GO" id="GO:0016779">
    <property type="term" value="F:nucleotidyltransferase activity"/>
    <property type="evidence" value="ECO:0007669"/>
    <property type="project" value="InterPro"/>
</dbReference>
<dbReference type="InterPro" id="IPR002934">
    <property type="entry name" value="Polymerase_NTP_transf_dom"/>
</dbReference>
<dbReference type="InterPro" id="IPR009185">
    <property type="entry name" value="Nucleotidl_trans"/>
</dbReference>
<dbReference type="AlphaFoldDB" id="X1LGC1"/>
<name>X1LGC1_9ZZZZ</name>
<proteinExistence type="predicted"/>
<protein>
    <recommendedName>
        <fullName evidence="1">Polymerase nucleotidyl transferase domain-containing protein</fullName>
    </recommendedName>
</protein>
<sequence length="239" mass="27230">MPWGFDMVKPVHAADVAEVVYNEERWQLFKGLRTRALELMESLVKRGFNPIVHGSVARGDVSKGSDIDVFLPYVVPSYKVELALHEAKLEPVKREIVMATPWQLPKAHIYIEEDRSITFPLVNPKQLEVEFYYFGGAASLAQVKQTARVPGVDKRLMLIEPTPRGHVESPVIGREAEVAKRVNVSLGIVRERVQVLTRREDVGHTGIFIQRALLPDESFEEVFKRLVESHPEMKVRLKK</sequence>
<feature type="domain" description="Polymerase nucleotidyl transferase" evidence="1">
    <location>
        <begin position="40"/>
        <end position="92"/>
    </location>
</feature>
<dbReference type="EMBL" id="BARV01001197">
    <property type="protein sequence ID" value="GAH93188.1"/>
    <property type="molecule type" value="Genomic_DNA"/>
</dbReference>
<reference evidence="2" key="1">
    <citation type="journal article" date="2014" name="Front. Microbiol.">
        <title>High frequency of phylogenetically diverse reductive dehalogenase-homologous genes in deep subseafloor sedimentary metagenomes.</title>
        <authorList>
            <person name="Kawai M."/>
            <person name="Futagami T."/>
            <person name="Toyoda A."/>
            <person name="Takaki Y."/>
            <person name="Nishi S."/>
            <person name="Hori S."/>
            <person name="Arai W."/>
            <person name="Tsubouchi T."/>
            <person name="Morono Y."/>
            <person name="Uchiyama I."/>
            <person name="Ito T."/>
            <person name="Fujiyama A."/>
            <person name="Inagaki F."/>
            <person name="Takami H."/>
        </authorList>
    </citation>
    <scope>NUCLEOTIDE SEQUENCE</scope>
    <source>
        <strain evidence="2">Expedition CK06-06</strain>
    </source>
</reference>
<dbReference type="PIRSF" id="PIRSF005928">
    <property type="entry name" value="Nucleotidltrnsf"/>
    <property type="match status" value="1"/>
</dbReference>
<dbReference type="SUPFAM" id="SSF81301">
    <property type="entry name" value="Nucleotidyltransferase"/>
    <property type="match status" value="1"/>
</dbReference>
<accession>X1LGC1</accession>